<protein>
    <submittedName>
        <fullName evidence="3">RelA/SpoT domain-containing protein</fullName>
    </submittedName>
</protein>
<comment type="caution">
    <text evidence="3">The sequence shown here is derived from an EMBL/GenBank/DDBJ whole genome shotgun (WGS) entry which is preliminary data.</text>
</comment>
<dbReference type="RefSeq" id="WP_255227664.1">
    <property type="nucleotide sequence ID" value="NZ_JAJEKE010000009.1"/>
</dbReference>
<dbReference type="PANTHER" id="PTHR41773">
    <property type="entry name" value="GTP PYROPHOSPHATASE-RELATED"/>
    <property type="match status" value="1"/>
</dbReference>
<dbReference type="Proteomes" id="UP001651880">
    <property type="component" value="Unassembled WGS sequence"/>
</dbReference>
<dbReference type="PANTHER" id="PTHR41773:SF1">
    <property type="entry name" value="RELA_SPOT DOMAIN-CONTAINING PROTEIN"/>
    <property type="match status" value="1"/>
</dbReference>
<proteinExistence type="predicted"/>
<dbReference type="InterPro" id="IPR043519">
    <property type="entry name" value="NT_sf"/>
</dbReference>
<gene>
    <name evidence="3" type="ORF">LJD61_11390</name>
</gene>
<keyword evidence="4" id="KW-1185">Reference proteome</keyword>
<evidence type="ECO:0000313" key="3">
    <source>
        <dbReference type="EMBL" id="MCQ1530147.1"/>
    </source>
</evidence>
<organism evidence="3 4">
    <name type="scientific">Lutispora saccharofermentans</name>
    <dbReference type="NCBI Taxonomy" id="3024236"/>
    <lineage>
        <taxon>Bacteria</taxon>
        <taxon>Bacillati</taxon>
        <taxon>Bacillota</taxon>
        <taxon>Clostridia</taxon>
        <taxon>Lutisporales</taxon>
        <taxon>Lutisporaceae</taxon>
        <taxon>Lutispora</taxon>
    </lineage>
</organism>
<comment type="pathway">
    <text evidence="1">Purine metabolism; ppGpp biosynthesis; ppGpp from GTP: step 1/2.</text>
</comment>
<sequence length="318" mass="36965">MEVLSRFLNQYIRDIDYYEGASKLCAQVCENELETAGIRAIVTYRAKRPDKLKDKLIKRNEKNKYKNIEEIYEDIVDLAGVRIALYFPGDKEEVEKFVKSSFDVVEIKEFPQDLEPNGGSGIYKKVFSGYHATHYRVKLKPQHYKEDNSYSDALIEIQIATVLMHAWAEVEHDLVYKPLSGKLSRDEYEILDELNGMILSGEIALKRLQKAFNERVSRQAVPFSNHYELASFLYNRVQELMGAEEEEIVMGRADILFNFLKQAGMDRPEDINKYIENMPHNFKSTNIVQQLVEQILSEKPTLLDDYQKGKDLTGRMRV</sequence>
<name>A0ABT1NFW3_9FIRM</name>
<evidence type="ECO:0000259" key="2">
    <source>
        <dbReference type="SMART" id="SM00954"/>
    </source>
</evidence>
<dbReference type="SMART" id="SM00954">
    <property type="entry name" value="RelA_SpoT"/>
    <property type="match status" value="1"/>
</dbReference>
<reference evidence="3 4" key="1">
    <citation type="submission" date="2021-10" db="EMBL/GenBank/DDBJ databases">
        <title>Lutispora strain m25 sp. nov., a thermophilic, non-spore-forming bacterium isolated from a lab-scale methanogenic bioreactor digesting anaerobic sludge.</title>
        <authorList>
            <person name="El Houari A."/>
            <person name="Mcdonald J."/>
        </authorList>
    </citation>
    <scope>NUCLEOTIDE SEQUENCE [LARGE SCALE GENOMIC DNA]</scope>
    <source>
        <strain evidence="4">m25</strain>
    </source>
</reference>
<evidence type="ECO:0000313" key="4">
    <source>
        <dbReference type="Proteomes" id="UP001651880"/>
    </source>
</evidence>
<dbReference type="InterPro" id="IPR007685">
    <property type="entry name" value="RelA_SpoT"/>
</dbReference>
<dbReference type="Gene3D" id="3.30.460.10">
    <property type="entry name" value="Beta Polymerase, domain 2"/>
    <property type="match status" value="1"/>
</dbReference>
<dbReference type="CDD" id="cd05399">
    <property type="entry name" value="NT_Rel-Spo_like"/>
    <property type="match status" value="1"/>
</dbReference>
<dbReference type="EMBL" id="JAJEKE010000009">
    <property type="protein sequence ID" value="MCQ1530147.1"/>
    <property type="molecule type" value="Genomic_DNA"/>
</dbReference>
<evidence type="ECO:0000256" key="1">
    <source>
        <dbReference type="ARBA" id="ARBA00004976"/>
    </source>
</evidence>
<dbReference type="Pfam" id="PF04607">
    <property type="entry name" value="RelA_SpoT"/>
    <property type="match status" value="1"/>
</dbReference>
<feature type="domain" description="RelA/SpoT" evidence="2">
    <location>
        <begin position="44"/>
        <end position="182"/>
    </location>
</feature>
<accession>A0ABT1NFW3</accession>
<dbReference type="SUPFAM" id="SSF81301">
    <property type="entry name" value="Nucleotidyltransferase"/>
    <property type="match status" value="1"/>
</dbReference>